<dbReference type="Proteomes" id="UP001596142">
    <property type="component" value="Unassembled WGS sequence"/>
</dbReference>
<proteinExistence type="inferred from homology"/>
<dbReference type="EMBL" id="JBHSOZ010000003">
    <property type="protein sequence ID" value="MFC5712776.1"/>
    <property type="molecule type" value="Genomic_DNA"/>
</dbReference>
<keyword evidence="3" id="KW-1185">Reference proteome</keyword>
<dbReference type="Gene3D" id="3.40.50.720">
    <property type="entry name" value="NAD(P)-binding Rossmann-like Domain"/>
    <property type="match status" value="1"/>
</dbReference>
<accession>A0ABW0YLZ0</accession>
<reference evidence="3" key="1">
    <citation type="journal article" date="2019" name="Int. J. Syst. Evol. Microbiol.">
        <title>The Global Catalogue of Microorganisms (GCM) 10K type strain sequencing project: providing services to taxonomists for standard genome sequencing and annotation.</title>
        <authorList>
            <consortium name="The Broad Institute Genomics Platform"/>
            <consortium name="The Broad Institute Genome Sequencing Center for Infectious Disease"/>
            <person name="Wu L."/>
            <person name="Ma J."/>
        </authorList>
    </citation>
    <scope>NUCLEOTIDE SEQUENCE [LARGE SCALE GENOMIC DNA]</scope>
    <source>
        <strain evidence="3">CECT 7184</strain>
    </source>
</reference>
<organism evidence="2 3">
    <name type="scientific">Thalassorhabdus alkalitolerans</name>
    <dbReference type="NCBI Taxonomy" id="2282697"/>
    <lineage>
        <taxon>Bacteria</taxon>
        <taxon>Bacillati</taxon>
        <taxon>Bacillota</taxon>
        <taxon>Bacilli</taxon>
        <taxon>Bacillales</taxon>
        <taxon>Bacillaceae</taxon>
        <taxon>Thalassorhabdus</taxon>
    </lineage>
</organism>
<evidence type="ECO:0000313" key="2">
    <source>
        <dbReference type="EMBL" id="MFC5712776.1"/>
    </source>
</evidence>
<dbReference type="InterPro" id="IPR036291">
    <property type="entry name" value="NAD(P)-bd_dom_sf"/>
</dbReference>
<evidence type="ECO:0000313" key="3">
    <source>
        <dbReference type="Proteomes" id="UP001596142"/>
    </source>
</evidence>
<dbReference type="RefSeq" id="WP_385940022.1">
    <property type="nucleotide sequence ID" value="NZ_JBHSOZ010000003.1"/>
</dbReference>
<dbReference type="CDD" id="cd05233">
    <property type="entry name" value="SDR_c"/>
    <property type="match status" value="1"/>
</dbReference>
<dbReference type="PRINTS" id="PR00081">
    <property type="entry name" value="GDHRDH"/>
</dbReference>
<comment type="caution">
    <text evidence="2">The sequence shown here is derived from an EMBL/GenBank/DDBJ whole genome shotgun (WGS) entry which is preliminary data.</text>
</comment>
<name>A0ABW0YLZ0_9BACI</name>
<dbReference type="Pfam" id="PF13561">
    <property type="entry name" value="adh_short_C2"/>
    <property type="match status" value="1"/>
</dbReference>
<comment type="similarity">
    <text evidence="1">Belongs to the short-chain dehydrogenases/reductases (SDR) family.</text>
</comment>
<sequence>MRHAIITAGSKGLGRKVTETFLNKGYAVTVSYRSDIRAVQALKEQYHDKLDQIHIVQGDVTQKEDLARIVSEGVNRFGRIDVLVNNAGPYVFERKKLMDYKPEEWHEMVDGNLTSMFYLFQHVVPHMREQKYGRIITYGFQGAGDAPGWLYRSAYAASKVGLVSLMKSVALEEAENGITVNMVCPGVITEENKEASIQEAKGKTDNITPVGRPGTGGDIARTIAFLCEEDSDMITGSVIEVTGGVDVLHKYRGKAEE</sequence>
<dbReference type="PANTHER" id="PTHR42760:SF36">
    <property type="entry name" value="OXIDOREDUCTASE YTKK-RELATED"/>
    <property type="match status" value="1"/>
</dbReference>
<dbReference type="InterPro" id="IPR002347">
    <property type="entry name" value="SDR_fam"/>
</dbReference>
<dbReference type="SUPFAM" id="SSF51735">
    <property type="entry name" value="NAD(P)-binding Rossmann-fold domains"/>
    <property type="match status" value="1"/>
</dbReference>
<gene>
    <name evidence="2" type="ORF">ACFPU1_08280</name>
</gene>
<evidence type="ECO:0000256" key="1">
    <source>
        <dbReference type="ARBA" id="ARBA00006484"/>
    </source>
</evidence>
<dbReference type="PRINTS" id="PR00080">
    <property type="entry name" value="SDRFAMILY"/>
</dbReference>
<protein>
    <submittedName>
        <fullName evidence="2">SDR family oxidoreductase</fullName>
    </submittedName>
</protein>
<dbReference type="PANTHER" id="PTHR42760">
    <property type="entry name" value="SHORT-CHAIN DEHYDROGENASES/REDUCTASES FAMILY MEMBER"/>
    <property type="match status" value="1"/>
</dbReference>